<dbReference type="EMBL" id="MSZS01000004">
    <property type="protein sequence ID" value="PKX94335.1"/>
    <property type="molecule type" value="Genomic_DNA"/>
</dbReference>
<comment type="function">
    <text evidence="4">Inclusion body (IB) resident protein that interacts strongly with lipid droplet (LD) proteins. Involved in LD-mediated IB clearing after protein folding stress, probably by enabling access to the IBs of an LD-stored soluble sterol derivative that acts as a chaperone in inclusion clearing.</text>
</comment>
<feature type="region of interest" description="Disordered" evidence="5">
    <location>
        <begin position="168"/>
        <end position="200"/>
    </location>
</feature>
<name>A0A2I1C9P9_ASPN1</name>
<dbReference type="RefSeq" id="XP_024682930.1">
    <property type="nucleotide sequence ID" value="XM_024829881.1"/>
</dbReference>
<gene>
    <name evidence="6" type="ORF">P174DRAFT_460414</name>
</gene>
<dbReference type="GO" id="GO:0005829">
    <property type="term" value="C:cytosol"/>
    <property type="evidence" value="ECO:0007669"/>
    <property type="project" value="TreeGrafter"/>
</dbReference>
<dbReference type="VEuPathDB" id="FungiDB:P174DRAFT_460414"/>
<dbReference type="OrthoDB" id="2154985at2759"/>
<dbReference type="Pfam" id="PF10300">
    <property type="entry name" value="Iml2-TPR_39"/>
    <property type="match status" value="1"/>
</dbReference>
<dbReference type="PANTHER" id="PTHR31859">
    <property type="entry name" value="TETRATRICOPEPTIDE REPEAT PROTEIN 39 FAMILY MEMBER"/>
    <property type="match status" value="1"/>
</dbReference>
<comment type="caution">
    <text evidence="6">The sequence shown here is derived from an EMBL/GenBank/DDBJ whole genome shotgun (WGS) entry which is preliminary data.</text>
</comment>
<dbReference type="GeneID" id="36537207"/>
<protein>
    <recommendedName>
        <fullName evidence="2">Inclusion body clearance protein IML2</fullName>
    </recommendedName>
    <alternativeName>
        <fullName evidence="3">Inclusion body clearance protein iml2</fullName>
    </alternativeName>
</protein>
<evidence type="ECO:0000256" key="5">
    <source>
        <dbReference type="SAM" id="MobiDB-lite"/>
    </source>
</evidence>
<feature type="compositionally biased region" description="Basic and acidic residues" evidence="5">
    <location>
        <begin position="639"/>
        <end position="655"/>
    </location>
</feature>
<evidence type="ECO:0000256" key="2">
    <source>
        <dbReference type="ARBA" id="ARBA00018424"/>
    </source>
</evidence>
<dbReference type="Proteomes" id="UP000234474">
    <property type="component" value="Unassembled WGS sequence"/>
</dbReference>
<sequence length="707" mass="79284">MFRVGSWLYGKKPAANASTQSLDSLVELRDPATLILNDDVDGAEAGLAEGTSTFHNLGRGVVAFIRATLGFEQDIMRQASERLNEAETSASVDQHRAQHNSHAPNTYHSPMYSPGTEFALCQAIAQLMSAIVGVLNESLTESIKAFYRLRKAYITLDAILKMEQKYMEESRTVTPVESTTSGSVPSSERHSCSNLQSSSSSISSAKVKEAAADTLAAPTRDTDVNERLADLNLSGEAPVAEDPGQTPTPINADILDHDPDSDIFQNQIDVFVHSGSNFCFGVLLLLISMVPPSFSKLLSIIGFHGDKERGLRMLWQASKFHNLIGGIAAFSILGYYNGFVRYCDIMPDSIPGQHGDVQGYPQKRLELLLAKMRERFPQSQLWLLEESRMTAVWGERSPLKQVEALRVFERSLNAMYLHKYELCADSFLECVDLNSWSRSLYYYIAGSCHLSLYRNLKETGSAKAAEHAELAEKYFRMAPTVAGKKRFMARQLPFDVFVARKFAKWEARAKEWKVSLVDAVGIDPIEEMIFFWNGHSRMTDEQLQESLQKLAWSESSANKTWSREGPEEKAILTLLRAAVHRSLRKHAQAKEMLEDILGQDRTLFKGHLKDDWICPVAHFEMAANLWMERPTYIANHGGAKQDSDKESAGPADAKDALQYEREKVRKCKEYLEKAAKWESYELDARIGLKVTAAMEAVQKWESTHPTV</sequence>
<accession>A0A2I1C9P9</accession>
<keyword evidence="7" id="KW-1185">Reference proteome</keyword>
<dbReference type="PANTHER" id="PTHR31859:SF1">
    <property type="entry name" value="TETRATRICOPEPTIDE REPEAT PROTEIN 39C"/>
    <property type="match status" value="1"/>
</dbReference>
<dbReference type="InterPro" id="IPR019412">
    <property type="entry name" value="IML2/TPR_39"/>
</dbReference>
<evidence type="ECO:0000313" key="7">
    <source>
        <dbReference type="Proteomes" id="UP000234474"/>
    </source>
</evidence>
<reference evidence="7" key="1">
    <citation type="journal article" date="2018" name="Proc. Natl. Acad. Sci. U.S.A.">
        <title>Linking secondary metabolites to gene clusters through genome sequencing of six diverse Aspergillus species.</title>
        <authorList>
            <person name="Kaerboelling I."/>
            <person name="Vesth T.C."/>
            <person name="Frisvad J.C."/>
            <person name="Nybo J.L."/>
            <person name="Theobald S."/>
            <person name="Kuo A."/>
            <person name="Bowyer P."/>
            <person name="Matsuda Y."/>
            <person name="Mondo S."/>
            <person name="Lyhne E.K."/>
            <person name="Kogle M.E."/>
            <person name="Clum A."/>
            <person name="Lipzen A."/>
            <person name="Salamov A."/>
            <person name="Ngan C.Y."/>
            <person name="Daum C."/>
            <person name="Chiniquy J."/>
            <person name="Barry K."/>
            <person name="LaButti K."/>
            <person name="Haridas S."/>
            <person name="Simmons B.A."/>
            <person name="Magnuson J.K."/>
            <person name="Mortensen U.H."/>
            <person name="Larsen T.O."/>
            <person name="Grigoriev I.V."/>
            <person name="Baker S.E."/>
            <person name="Andersen M.R."/>
        </authorList>
    </citation>
    <scope>NUCLEOTIDE SEQUENCE [LARGE SCALE GENOMIC DNA]</scope>
    <source>
        <strain evidence="7">IBT 16806</strain>
    </source>
</reference>
<dbReference type="AlphaFoldDB" id="A0A2I1C9P9"/>
<comment type="subunit">
    <text evidence="1">Interacts with lipid droplet proteins.</text>
</comment>
<dbReference type="OMA" id="AFHSDIY"/>
<dbReference type="GO" id="GO:0005634">
    <property type="term" value="C:nucleus"/>
    <property type="evidence" value="ECO:0007669"/>
    <property type="project" value="TreeGrafter"/>
</dbReference>
<evidence type="ECO:0000256" key="4">
    <source>
        <dbReference type="ARBA" id="ARBA00043897"/>
    </source>
</evidence>
<dbReference type="GO" id="GO:0005741">
    <property type="term" value="C:mitochondrial outer membrane"/>
    <property type="evidence" value="ECO:0007669"/>
    <property type="project" value="TreeGrafter"/>
</dbReference>
<feature type="region of interest" description="Disordered" evidence="5">
    <location>
        <begin position="636"/>
        <end position="655"/>
    </location>
</feature>
<proteinExistence type="predicted"/>
<feature type="compositionally biased region" description="Polar residues" evidence="5">
    <location>
        <begin position="172"/>
        <end position="186"/>
    </location>
</feature>
<evidence type="ECO:0000256" key="1">
    <source>
        <dbReference type="ARBA" id="ARBA00011408"/>
    </source>
</evidence>
<evidence type="ECO:0000256" key="3">
    <source>
        <dbReference type="ARBA" id="ARBA00019539"/>
    </source>
</evidence>
<evidence type="ECO:0000313" key="6">
    <source>
        <dbReference type="EMBL" id="PKX94335.1"/>
    </source>
</evidence>
<organism evidence="6 7">
    <name type="scientific">Aspergillus novofumigatus (strain IBT 16806)</name>
    <dbReference type="NCBI Taxonomy" id="1392255"/>
    <lineage>
        <taxon>Eukaryota</taxon>
        <taxon>Fungi</taxon>
        <taxon>Dikarya</taxon>
        <taxon>Ascomycota</taxon>
        <taxon>Pezizomycotina</taxon>
        <taxon>Eurotiomycetes</taxon>
        <taxon>Eurotiomycetidae</taxon>
        <taxon>Eurotiales</taxon>
        <taxon>Aspergillaceae</taxon>
        <taxon>Aspergillus</taxon>
        <taxon>Aspergillus subgen. Fumigati</taxon>
    </lineage>
</organism>